<dbReference type="InterPro" id="IPR011060">
    <property type="entry name" value="RibuloseP-bd_barrel"/>
</dbReference>
<feature type="domain" description="Orotidine 5'-phosphate decarboxylase" evidence="8">
    <location>
        <begin position="24"/>
        <end position="272"/>
    </location>
</feature>
<dbReference type="AlphaFoldDB" id="A0A553FWA4"/>
<reference evidence="9 10" key="1">
    <citation type="submission" date="2019-07" db="EMBL/GenBank/DDBJ databases">
        <title>Draft genome of C. aurimucosum strain 2274.</title>
        <authorList>
            <person name="Pacheco L.G.C."/>
            <person name="Aguiar E.R.G.R."/>
            <person name="Santos C.S."/>
            <person name="Rocha D.J.P.G."/>
            <person name="Sant'Anna L.O."/>
            <person name="Mattos-Guaraldi A.L."/>
            <person name="Santos L.S."/>
        </authorList>
    </citation>
    <scope>NUCLEOTIDE SEQUENCE [LARGE SCALE GENOMIC DNA]</scope>
    <source>
        <strain evidence="9 10">2274</strain>
    </source>
</reference>
<dbReference type="GO" id="GO:0044205">
    <property type="term" value="P:'de novo' UMP biosynthetic process"/>
    <property type="evidence" value="ECO:0007669"/>
    <property type="project" value="UniProtKB-UniRule"/>
</dbReference>
<evidence type="ECO:0000256" key="2">
    <source>
        <dbReference type="ARBA" id="ARBA00008847"/>
    </source>
</evidence>
<evidence type="ECO:0000256" key="1">
    <source>
        <dbReference type="ARBA" id="ARBA00004861"/>
    </source>
</evidence>
<keyword evidence="5 7" id="KW-0456">Lyase</keyword>
<evidence type="ECO:0000256" key="5">
    <source>
        <dbReference type="ARBA" id="ARBA00023239"/>
    </source>
</evidence>
<dbReference type="EC" id="4.1.1.23" evidence="7"/>
<dbReference type="PANTHER" id="PTHR43375">
    <property type="entry name" value="OROTIDINE 5'-PHOSPHATE DECARBOXYLASE"/>
    <property type="match status" value="1"/>
</dbReference>
<dbReference type="EMBL" id="VKDK01000010">
    <property type="protein sequence ID" value="TRX61551.1"/>
    <property type="molecule type" value="Genomic_DNA"/>
</dbReference>
<name>A0A553FWA4_9CORY</name>
<gene>
    <name evidence="7 9" type="primary">pyrF</name>
    <name evidence="9" type="ORF">FNY97_07685</name>
</gene>
<comment type="catalytic activity">
    <reaction evidence="6 7">
        <text>orotidine 5'-phosphate + H(+) = UMP + CO2</text>
        <dbReference type="Rhea" id="RHEA:11596"/>
        <dbReference type="ChEBI" id="CHEBI:15378"/>
        <dbReference type="ChEBI" id="CHEBI:16526"/>
        <dbReference type="ChEBI" id="CHEBI:57538"/>
        <dbReference type="ChEBI" id="CHEBI:57865"/>
        <dbReference type="EC" id="4.1.1.23"/>
    </reaction>
</comment>
<evidence type="ECO:0000313" key="10">
    <source>
        <dbReference type="Proteomes" id="UP000320443"/>
    </source>
</evidence>
<comment type="caution">
    <text evidence="9">The sequence shown here is derived from an EMBL/GenBank/DDBJ whole genome shotgun (WGS) entry which is preliminary data.</text>
</comment>
<dbReference type="InterPro" id="IPR013785">
    <property type="entry name" value="Aldolase_TIM"/>
</dbReference>
<evidence type="ECO:0000256" key="3">
    <source>
        <dbReference type="ARBA" id="ARBA00022793"/>
    </source>
</evidence>
<proteinExistence type="inferred from homology"/>
<dbReference type="Pfam" id="PF00215">
    <property type="entry name" value="OMPdecase"/>
    <property type="match status" value="1"/>
</dbReference>
<dbReference type="InterPro" id="IPR001754">
    <property type="entry name" value="OMPdeCOase_dom"/>
</dbReference>
<keyword evidence="4 7" id="KW-0665">Pyrimidine biosynthesis</keyword>
<dbReference type="SMART" id="SM00934">
    <property type="entry name" value="OMPdecase"/>
    <property type="match status" value="1"/>
</dbReference>
<dbReference type="Proteomes" id="UP000320443">
    <property type="component" value="Unassembled WGS sequence"/>
</dbReference>
<dbReference type="CDD" id="cd04725">
    <property type="entry name" value="OMP_decarboxylase_like"/>
    <property type="match status" value="1"/>
</dbReference>
<evidence type="ECO:0000256" key="6">
    <source>
        <dbReference type="ARBA" id="ARBA00049157"/>
    </source>
</evidence>
<sequence>MTQPTRNSPSFGERLVAAGAERGRLCVGIDPHPHLLEAWGLSVDVDGLRTFTLRCVEAFAETAAVVKPQVAFFERFGSRGFAVLEEALAGLREQGCLSLADAKRGDIGSTMAGYAQAWLGEDSPLRSDAVTVSPYLGVGALSPVFDLAEAAGGGVFVLAATSNPEAVALQSLSVDGRSVAQRVVDELAQRNASAAGPDTTVGALGVVVGATLEAPPALDQLNGPVLLPGVGAQGATPADVRELTAAAPELGFANVSRAILSQGPSVSDLRKAVVDTAAEFRD</sequence>
<keyword evidence="10" id="KW-1185">Reference proteome</keyword>
<dbReference type="GO" id="GO:0006207">
    <property type="term" value="P:'de novo' pyrimidine nucleobase biosynthetic process"/>
    <property type="evidence" value="ECO:0007669"/>
    <property type="project" value="InterPro"/>
</dbReference>
<evidence type="ECO:0000256" key="7">
    <source>
        <dbReference type="HAMAP-Rule" id="MF_01215"/>
    </source>
</evidence>
<comment type="similarity">
    <text evidence="2 7">Belongs to the OMP decarboxylase family. Type 2 subfamily.</text>
</comment>
<dbReference type="Gene3D" id="3.20.20.70">
    <property type="entry name" value="Aldolase class I"/>
    <property type="match status" value="1"/>
</dbReference>
<dbReference type="RefSeq" id="WP_144013578.1">
    <property type="nucleotide sequence ID" value="NZ_VKDK01000010.1"/>
</dbReference>
<dbReference type="HAMAP" id="MF_01215">
    <property type="entry name" value="OMPdecase_type2"/>
    <property type="match status" value="1"/>
</dbReference>
<dbReference type="SUPFAM" id="SSF51366">
    <property type="entry name" value="Ribulose-phoshate binding barrel"/>
    <property type="match status" value="1"/>
</dbReference>
<evidence type="ECO:0000259" key="8">
    <source>
        <dbReference type="SMART" id="SM00934"/>
    </source>
</evidence>
<dbReference type="InterPro" id="IPR011995">
    <property type="entry name" value="OMPdecase_type-2"/>
</dbReference>
<dbReference type="GO" id="GO:0004590">
    <property type="term" value="F:orotidine-5'-phosphate decarboxylase activity"/>
    <property type="evidence" value="ECO:0007669"/>
    <property type="project" value="UniProtKB-UniRule"/>
</dbReference>
<dbReference type="PANTHER" id="PTHR43375:SF1">
    <property type="entry name" value="OROTIDINE 5'-PHOSPHATE DECARBOXYLASE"/>
    <property type="match status" value="1"/>
</dbReference>
<dbReference type="NCBIfam" id="TIGR02127">
    <property type="entry name" value="pyrF_sub2"/>
    <property type="match status" value="1"/>
</dbReference>
<organism evidence="9 10">
    <name type="scientific">Corynebacterium hiratae</name>
    <dbReference type="NCBI Taxonomy" id="3139423"/>
    <lineage>
        <taxon>Bacteria</taxon>
        <taxon>Bacillati</taxon>
        <taxon>Actinomycetota</taxon>
        <taxon>Actinomycetes</taxon>
        <taxon>Mycobacteriales</taxon>
        <taxon>Corynebacteriaceae</taxon>
        <taxon>Corynebacterium</taxon>
    </lineage>
</organism>
<feature type="active site" description="Proton donor" evidence="7">
    <location>
        <position position="103"/>
    </location>
</feature>
<comment type="pathway">
    <text evidence="1 7">Pyrimidine metabolism; UMP biosynthesis via de novo pathway; UMP from orotate: step 2/2.</text>
</comment>
<evidence type="ECO:0000256" key="4">
    <source>
        <dbReference type="ARBA" id="ARBA00022975"/>
    </source>
</evidence>
<dbReference type="UniPathway" id="UPA00070">
    <property type="reaction ID" value="UER00120"/>
</dbReference>
<evidence type="ECO:0000313" key="9">
    <source>
        <dbReference type="EMBL" id="TRX61551.1"/>
    </source>
</evidence>
<keyword evidence="3 7" id="KW-0210">Decarboxylase</keyword>
<protein>
    <recommendedName>
        <fullName evidence="7">Orotidine 5'-phosphate decarboxylase</fullName>
        <ecNumber evidence="7">4.1.1.23</ecNumber>
    </recommendedName>
    <alternativeName>
        <fullName evidence="7">OMP decarboxylase</fullName>
        <shortName evidence="7">OMPDCase</shortName>
        <shortName evidence="7">OMPdecase</shortName>
    </alternativeName>
</protein>
<accession>A0A553FWA4</accession>